<dbReference type="Proteomes" id="UP000683360">
    <property type="component" value="Unassembled WGS sequence"/>
</dbReference>
<dbReference type="Pfam" id="PF08477">
    <property type="entry name" value="Roc"/>
    <property type="match status" value="1"/>
</dbReference>
<dbReference type="EMBL" id="CAJPWZ010003151">
    <property type="protein sequence ID" value="CAG2253450.1"/>
    <property type="molecule type" value="Genomic_DNA"/>
</dbReference>
<gene>
    <name evidence="2" type="ORF">MEDL_64984</name>
</gene>
<evidence type="ECO:0000313" key="3">
    <source>
        <dbReference type="Proteomes" id="UP000683360"/>
    </source>
</evidence>
<name>A0A8S3VIL0_MYTED</name>
<organism evidence="2 3">
    <name type="scientific">Mytilus edulis</name>
    <name type="common">Blue mussel</name>
    <dbReference type="NCBI Taxonomy" id="6550"/>
    <lineage>
        <taxon>Eukaryota</taxon>
        <taxon>Metazoa</taxon>
        <taxon>Spiralia</taxon>
        <taxon>Lophotrochozoa</taxon>
        <taxon>Mollusca</taxon>
        <taxon>Bivalvia</taxon>
        <taxon>Autobranchia</taxon>
        <taxon>Pteriomorphia</taxon>
        <taxon>Mytilida</taxon>
        <taxon>Mytiloidea</taxon>
        <taxon>Mytilidae</taxon>
        <taxon>Mytilinae</taxon>
        <taxon>Mytilus</taxon>
    </lineage>
</organism>
<feature type="compositionally biased region" description="Polar residues" evidence="1">
    <location>
        <begin position="61"/>
        <end position="73"/>
    </location>
</feature>
<evidence type="ECO:0000256" key="1">
    <source>
        <dbReference type="SAM" id="MobiDB-lite"/>
    </source>
</evidence>
<dbReference type="AlphaFoldDB" id="A0A8S3VIL0"/>
<dbReference type="Gene3D" id="3.40.50.300">
    <property type="entry name" value="P-loop containing nucleotide triphosphate hydrolases"/>
    <property type="match status" value="1"/>
</dbReference>
<sequence>MLVKGTFIYKSYKTETALIYWAVDKERNVLIKKYNTLFTQNKNSFLATPLQSFAEERRPIDQQNKLPDSVLTTSEKDNTPVQAESEPLLFEMQEQNTETSQFNVLPATKGEEHNSDRNTAYTDDLIEEKPSIDMSTIIEIHTPDSCGPSDKDAFVKSSGSDYVTEMIIENKSDIFEHAKKKKKKMTSKGLVECGIWDFAGQKDYYVTHQTFFTPNAIYIVVADIENEIKPINHNENVEFDSIGDYIDFWFDSIHCFCEEGSEMHYVHLL</sequence>
<reference evidence="2" key="1">
    <citation type="submission" date="2021-03" db="EMBL/GenBank/DDBJ databases">
        <authorList>
            <person name="Bekaert M."/>
        </authorList>
    </citation>
    <scope>NUCLEOTIDE SEQUENCE</scope>
</reference>
<feature type="region of interest" description="Disordered" evidence="1">
    <location>
        <begin position="56"/>
        <end position="81"/>
    </location>
</feature>
<keyword evidence="3" id="KW-1185">Reference proteome</keyword>
<protein>
    <submittedName>
        <fullName evidence="2">Uncharacterized protein</fullName>
    </submittedName>
</protein>
<evidence type="ECO:0000313" key="2">
    <source>
        <dbReference type="EMBL" id="CAG2253450.1"/>
    </source>
</evidence>
<accession>A0A8S3VIL0</accession>
<dbReference type="OrthoDB" id="5962960at2759"/>
<comment type="caution">
    <text evidence="2">The sequence shown here is derived from an EMBL/GenBank/DDBJ whole genome shotgun (WGS) entry which is preliminary data.</text>
</comment>
<proteinExistence type="predicted"/>
<dbReference type="InterPro" id="IPR027417">
    <property type="entry name" value="P-loop_NTPase"/>
</dbReference>